<keyword evidence="3" id="KW-1185">Reference proteome</keyword>
<evidence type="ECO:0000256" key="1">
    <source>
        <dbReference type="SAM" id="MobiDB-lite"/>
    </source>
</evidence>
<evidence type="ECO:0000313" key="2">
    <source>
        <dbReference type="EMBL" id="KAK0629283.1"/>
    </source>
</evidence>
<feature type="compositionally biased region" description="Low complexity" evidence="1">
    <location>
        <begin position="111"/>
        <end position="129"/>
    </location>
</feature>
<evidence type="ECO:0000313" key="3">
    <source>
        <dbReference type="Proteomes" id="UP001174934"/>
    </source>
</evidence>
<gene>
    <name evidence="2" type="ORF">B0T17DRAFT_525156</name>
</gene>
<proteinExistence type="predicted"/>
<dbReference type="EMBL" id="JAULSR010000002">
    <property type="protein sequence ID" value="KAK0629283.1"/>
    <property type="molecule type" value="Genomic_DNA"/>
</dbReference>
<feature type="region of interest" description="Disordered" evidence="1">
    <location>
        <begin position="111"/>
        <end position="136"/>
    </location>
</feature>
<comment type="caution">
    <text evidence="2">The sequence shown here is derived from an EMBL/GenBank/DDBJ whole genome shotgun (WGS) entry which is preliminary data.</text>
</comment>
<name>A0AA39X8K4_9PEZI</name>
<sequence length="136" mass="15066">MFRNMASKEQSIIGRLSDFFWILATSIGKLNLRGGMMVEMVAACLDDRRRSLDSASLSDAGKDYNQPVAFPVLFDRIHVSNISDYVGGLFSVLLYARPLLKVQGELTFASPFSSTRPSSPPTTTSKPSTWVFRPRG</sequence>
<reference evidence="2" key="1">
    <citation type="submission" date="2023-06" db="EMBL/GenBank/DDBJ databases">
        <title>Genome-scale phylogeny and comparative genomics of the fungal order Sordariales.</title>
        <authorList>
            <consortium name="Lawrence Berkeley National Laboratory"/>
            <person name="Hensen N."/>
            <person name="Bonometti L."/>
            <person name="Westerberg I."/>
            <person name="Brannstrom I.O."/>
            <person name="Guillou S."/>
            <person name="Cros-Aarteil S."/>
            <person name="Calhoun S."/>
            <person name="Haridas S."/>
            <person name="Kuo A."/>
            <person name="Mondo S."/>
            <person name="Pangilinan J."/>
            <person name="Riley R."/>
            <person name="LaButti K."/>
            <person name="Andreopoulos B."/>
            <person name="Lipzen A."/>
            <person name="Chen C."/>
            <person name="Yanf M."/>
            <person name="Daum C."/>
            <person name="Ng V."/>
            <person name="Clum A."/>
            <person name="Steindorff A."/>
            <person name="Ohm R."/>
            <person name="Martin F."/>
            <person name="Silar P."/>
            <person name="Natvig D."/>
            <person name="Lalanne C."/>
            <person name="Gautier V."/>
            <person name="Ament-velasquez S.L."/>
            <person name="Kruys A."/>
            <person name="Hutchinson M.I."/>
            <person name="Powell A.J."/>
            <person name="Barry K."/>
            <person name="Miller A.N."/>
            <person name="Grigoriev I.V."/>
            <person name="Debuchy R."/>
            <person name="Gladieux P."/>
            <person name="Thoren M.H."/>
            <person name="Johannesson H."/>
        </authorList>
    </citation>
    <scope>NUCLEOTIDE SEQUENCE</scope>
    <source>
        <strain evidence="2">SMH3391-2</strain>
    </source>
</reference>
<organism evidence="2 3">
    <name type="scientific">Bombardia bombarda</name>
    <dbReference type="NCBI Taxonomy" id="252184"/>
    <lineage>
        <taxon>Eukaryota</taxon>
        <taxon>Fungi</taxon>
        <taxon>Dikarya</taxon>
        <taxon>Ascomycota</taxon>
        <taxon>Pezizomycotina</taxon>
        <taxon>Sordariomycetes</taxon>
        <taxon>Sordariomycetidae</taxon>
        <taxon>Sordariales</taxon>
        <taxon>Lasiosphaeriaceae</taxon>
        <taxon>Bombardia</taxon>
    </lineage>
</organism>
<dbReference type="AlphaFoldDB" id="A0AA39X8K4"/>
<protein>
    <submittedName>
        <fullName evidence="2">Uncharacterized protein</fullName>
    </submittedName>
</protein>
<dbReference type="Proteomes" id="UP001174934">
    <property type="component" value="Unassembled WGS sequence"/>
</dbReference>
<accession>A0AA39X8K4</accession>